<evidence type="ECO:0000313" key="2">
    <source>
        <dbReference type="EMBL" id="CRL20303.1"/>
    </source>
</evidence>
<reference evidence="2 3" key="1">
    <citation type="journal article" date="2014" name="Nat. Commun.">
        <title>Multiple recent horizontal transfers of a large genomic region in cheese making fungi.</title>
        <authorList>
            <person name="Cheeseman K."/>
            <person name="Ropars J."/>
            <person name="Renault P."/>
            <person name="Dupont J."/>
            <person name="Gouzy J."/>
            <person name="Branca A."/>
            <person name="Abraham A.L."/>
            <person name="Ceppi M."/>
            <person name="Conseiller E."/>
            <person name="Debuchy R."/>
            <person name="Malagnac F."/>
            <person name="Goarin A."/>
            <person name="Silar P."/>
            <person name="Lacoste S."/>
            <person name="Sallet E."/>
            <person name="Bensimon A."/>
            <person name="Giraud T."/>
            <person name="Brygoo Y."/>
        </authorList>
    </citation>
    <scope>NUCLEOTIDE SEQUENCE [LARGE SCALE GENOMIC DNA]</scope>
    <source>
        <strain evidence="3">FM 013</strain>
    </source>
</reference>
<accession>A0A0G4P1Y4</accession>
<name>A0A0G4P1Y4_PENC3</name>
<organism evidence="2 3">
    <name type="scientific">Penicillium camemberti (strain FM 013)</name>
    <dbReference type="NCBI Taxonomy" id="1429867"/>
    <lineage>
        <taxon>Eukaryota</taxon>
        <taxon>Fungi</taxon>
        <taxon>Dikarya</taxon>
        <taxon>Ascomycota</taxon>
        <taxon>Pezizomycotina</taxon>
        <taxon>Eurotiomycetes</taxon>
        <taxon>Eurotiomycetidae</taxon>
        <taxon>Eurotiales</taxon>
        <taxon>Aspergillaceae</taxon>
        <taxon>Penicillium</taxon>
    </lineage>
</organism>
<proteinExistence type="predicted"/>
<evidence type="ECO:0000313" key="3">
    <source>
        <dbReference type="Proteomes" id="UP000053732"/>
    </source>
</evidence>
<keyword evidence="3" id="KW-1185">Reference proteome</keyword>
<protein>
    <submittedName>
        <fullName evidence="2">Str. FM013</fullName>
    </submittedName>
</protein>
<feature type="compositionally biased region" description="Polar residues" evidence="1">
    <location>
        <begin position="18"/>
        <end position="35"/>
    </location>
</feature>
<dbReference type="AlphaFoldDB" id="A0A0G4P1Y4"/>
<dbReference type="Proteomes" id="UP000053732">
    <property type="component" value="Unassembled WGS sequence"/>
</dbReference>
<dbReference type="EMBL" id="HG793137">
    <property type="protein sequence ID" value="CRL20303.1"/>
    <property type="molecule type" value="Genomic_DNA"/>
</dbReference>
<sequence>MMPSALIASNDSDETQDQGHPTASFQGMRQTQSRLTYPDKSSLFLAHMS</sequence>
<feature type="region of interest" description="Disordered" evidence="1">
    <location>
        <begin position="1"/>
        <end position="41"/>
    </location>
</feature>
<evidence type="ECO:0000256" key="1">
    <source>
        <dbReference type="SAM" id="MobiDB-lite"/>
    </source>
</evidence>
<gene>
    <name evidence="2" type="ORF">PCAMFM013_S004g000243</name>
</gene>